<dbReference type="PANTHER" id="PTHR31250:SF5">
    <property type="entry name" value="FAMILY PROTEIN, PUTATIVE, EXPRESSED-RELATED"/>
    <property type="match status" value="1"/>
</dbReference>
<dbReference type="AlphaFoldDB" id="A0A6G1DK92"/>
<organism evidence="6 7">
    <name type="scientific">Oryza meyeriana var. granulata</name>
    <dbReference type="NCBI Taxonomy" id="110450"/>
    <lineage>
        <taxon>Eukaryota</taxon>
        <taxon>Viridiplantae</taxon>
        <taxon>Streptophyta</taxon>
        <taxon>Embryophyta</taxon>
        <taxon>Tracheophyta</taxon>
        <taxon>Spermatophyta</taxon>
        <taxon>Magnoliopsida</taxon>
        <taxon>Liliopsida</taxon>
        <taxon>Poales</taxon>
        <taxon>Poaceae</taxon>
        <taxon>BOP clade</taxon>
        <taxon>Oryzoideae</taxon>
        <taxon>Oryzeae</taxon>
        <taxon>Oryzinae</taxon>
        <taxon>Oryza</taxon>
        <taxon>Oryza meyeriana</taxon>
    </lineage>
</organism>
<keyword evidence="4" id="KW-0539">Nucleus</keyword>
<gene>
    <name evidence="6" type="ORF">E2562_019469</name>
</gene>
<feature type="region of interest" description="Disordered" evidence="5">
    <location>
        <begin position="567"/>
        <end position="594"/>
    </location>
</feature>
<dbReference type="EMBL" id="SPHZ02000006">
    <property type="protein sequence ID" value="KAF0912886.1"/>
    <property type="molecule type" value="Genomic_DNA"/>
</dbReference>
<dbReference type="InterPro" id="IPR044159">
    <property type="entry name" value="IQM"/>
</dbReference>
<dbReference type="PANTHER" id="PTHR31250">
    <property type="entry name" value="IQ DOMAIN-CONTAINING PROTEIN IQM3"/>
    <property type="match status" value="1"/>
</dbReference>
<feature type="region of interest" description="Disordered" evidence="5">
    <location>
        <begin position="401"/>
        <end position="465"/>
    </location>
</feature>
<accession>A0A6G1DK92</accession>
<name>A0A6G1DK92_9ORYZ</name>
<feature type="compositionally biased region" description="Low complexity" evidence="5">
    <location>
        <begin position="567"/>
        <end position="586"/>
    </location>
</feature>
<dbReference type="GO" id="GO:0005634">
    <property type="term" value="C:nucleus"/>
    <property type="evidence" value="ECO:0007669"/>
    <property type="project" value="UniProtKB-SubCell"/>
</dbReference>
<protein>
    <submittedName>
        <fullName evidence="6">Uncharacterized protein</fullName>
    </submittedName>
</protein>
<dbReference type="GO" id="GO:0005737">
    <property type="term" value="C:cytoplasm"/>
    <property type="evidence" value="ECO:0007669"/>
    <property type="project" value="UniProtKB-SubCell"/>
</dbReference>
<keyword evidence="7" id="KW-1185">Reference proteome</keyword>
<keyword evidence="3" id="KW-0963">Cytoplasm</keyword>
<evidence type="ECO:0000256" key="3">
    <source>
        <dbReference type="ARBA" id="ARBA00022490"/>
    </source>
</evidence>
<evidence type="ECO:0000256" key="2">
    <source>
        <dbReference type="ARBA" id="ARBA00004496"/>
    </source>
</evidence>
<evidence type="ECO:0000256" key="4">
    <source>
        <dbReference type="ARBA" id="ARBA00023242"/>
    </source>
</evidence>
<sequence>MGLSISYPPDDYLPMDEDSTDRLFVRSLSFDNLSTLETRESPPALIDSLSSQRLIIKGSFNFKKSEGDPFHVETTVSLMSPKPGKESCTHKRTILPRYGPMENLPPDSPVVGMISPKHQAAAVRVQKIYKSFRTRRQLADCAVLVEQRWWKLLDFALLKRSSVSFFEVEKPESALSRWSRARTRAAKVGKGLSKDEKAQKLALQHWLEAIDPRHRYGHNLHYYYQHWLHCESKQPFFYWLDVGEGKEVNLEDHCPRWKLLQQCIRYLGPKEREFYEVVIEDRKLLYKLSRKIVDTSEGPKDSKWIFVLSTTRVLYIGTKNKGTFQHSSFLAGGATSAAGRLVVDNGILKAVWPHSGHYRPTEANFREFMRYLKKRNVDLANVKLSPTEGEEDEWLRVRSGRSQLELSEPGKPVREDDAMAEDNGTATTAAPAASPSTGGEPSTAAGTPVMKRSSSGNRLQRKRPPRLTLNKSRLAKGVAEQDAGAFGDRLDFCKVNLFHGGEEGEEVVVVPEEKILHRLNSKMAMNSYQLGKQLSLRWTTGAGPRIGCVRDYPPELQFRVLEQVSLSPRGGAGPPRLGLTPRQSPCAPLPSPAPLYAAAVTPTSRLQQGAA</sequence>
<evidence type="ECO:0000313" key="7">
    <source>
        <dbReference type="Proteomes" id="UP000479710"/>
    </source>
</evidence>
<proteinExistence type="predicted"/>
<evidence type="ECO:0000313" key="6">
    <source>
        <dbReference type="EMBL" id="KAF0912887.1"/>
    </source>
</evidence>
<evidence type="ECO:0000256" key="1">
    <source>
        <dbReference type="ARBA" id="ARBA00004123"/>
    </source>
</evidence>
<reference evidence="6 7" key="1">
    <citation type="submission" date="2019-11" db="EMBL/GenBank/DDBJ databases">
        <title>Whole genome sequence of Oryza granulata.</title>
        <authorList>
            <person name="Li W."/>
        </authorList>
    </citation>
    <scope>NUCLEOTIDE SEQUENCE [LARGE SCALE GENOMIC DNA]</scope>
    <source>
        <strain evidence="7">cv. Menghai</strain>
        <tissue evidence="6">Leaf</tissue>
    </source>
</reference>
<feature type="compositionally biased region" description="Low complexity" evidence="5">
    <location>
        <begin position="424"/>
        <end position="442"/>
    </location>
</feature>
<dbReference type="Proteomes" id="UP000479710">
    <property type="component" value="Unassembled WGS sequence"/>
</dbReference>
<comment type="caution">
    <text evidence="6">The sequence shown here is derived from an EMBL/GenBank/DDBJ whole genome shotgun (WGS) entry which is preliminary data.</text>
</comment>
<dbReference type="OrthoDB" id="7344096at2759"/>
<comment type="subcellular location">
    <subcellularLocation>
        <location evidence="2">Cytoplasm</location>
    </subcellularLocation>
    <subcellularLocation>
        <location evidence="1">Nucleus</location>
    </subcellularLocation>
</comment>
<evidence type="ECO:0000256" key="5">
    <source>
        <dbReference type="SAM" id="MobiDB-lite"/>
    </source>
</evidence>
<dbReference type="EMBL" id="SPHZ02000006">
    <property type="protein sequence ID" value="KAF0912887.1"/>
    <property type="molecule type" value="Genomic_DNA"/>
</dbReference>